<sequence>MHLQKTKNIPDTNAAILHSPSCQRRARKRRGAALCICKPIDIDARAVFPFTFAVVNVIYWVAYTISHIPTRSSDCSGGRLHILSPPAAPCLYVCVSAVGSETVIRAGSAGPEQAWVGAGQARVPFEQGERRAGFSQGDNFVLGQESGVKEVAVI</sequence>
<dbReference type="Proteomes" id="UP001153269">
    <property type="component" value="Unassembled WGS sequence"/>
</dbReference>
<proteinExistence type="predicted"/>
<comment type="caution">
    <text evidence="1">The sequence shown here is derived from an EMBL/GenBank/DDBJ whole genome shotgun (WGS) entry which is preliminary data.</text>
</comment>
<dbReference type="AlphaFoldDB" id="A0A9N7TR50"/>
<evidence type="ECO:0000313" key="1">
    <source>
        <dbReference type="EMBL" id="CAB1417024.1"/>
    </source>
</evidence>
<protein>
    <submittedName>
        <fullName evidence="1">Uncharacterized protein</fullName>
    </submittedName>
</protein>
<reference evidence="1" key="1">
    <citation type="submission" date="2020-03" db="EMBL/GenBank/DDBJ databases">
        <authorList>
            <person name="Weist P."/>
        </authorList>
    </citation>
    <scope>NUCLEOTIDE SEQUENCE</scope>
</reference>
<evidence type="ECO:0000313" key="2">
    <source>
        <dbReference type="Proteomes" id="UP001153269"/>
    </source>
</evidence>
<gene>
    <name evidence="1" type="ORF">PLEPLA_LOCUS4825</name>
</gene>
<keyword evidence="2" id="KW-1185">Reference proteome</keyword>
<name>A0A9N7TR50_PLEPL</name>
<accession>A0A9N7TR50</accession>
<dbReference type="EMBL" id="CADEAL010000238">
    <property type="protein sequence ID" value="CAB1417024.1"/>
    <property type="molecule type" value="Genomic_DNA"/>
</dbReference>
<organism evidence="1 2">
    <name type="scientific">Pleuronectes platessa</name>
    <name type="common">European plaice</name>
    <dbReference type="NCBI Taxonomy" id="8262"/>
    <lineage>
        <taxon>Eukaryota</taxon>
        <taxon>Metazoa</taxon>
        <taxon>Chordata</taxon>
        <taxon>Craniata</taxon>
        <taxon>Vertebrata</taxon>
        <taxon>Euteleostomi</taxon>
        <taxon>Actinopterygii</taxon>
        <taxon>Neopterygii</taxon>
        <taxon>Teleostei</taxon>
        <taxon>Neoteleostei</taxon>
        <taxon>Acanthomorphata</taxon>
        <taxon>Carangaria</taxon>
        <taxon>Pleuronectiformes</taxon>
        <taxon>Pleuronectoidei</taxon>
        <taxon>Pleuronectidae</taxon>
        <taxon>Pleuronectes</taxon>
    </lineage>
</organism>